<evidence type="ECO:0000313" key="1">
    <source>
        <dbReference type="EMBL" id="GFQ67987.1"/>
    </source>
</evidence>
<dbReference type="AlphaFoldDB" id="A0A8X6F268"/>
<keyword evidence="2" id="KW-1185">Reference proteome</keyword>
<reference evidence="1" key="1">
    <citation type="submission" date="2020-07" db="EMBL/GenBank/DDBJ databases">
        <title>Multicomponent nature underlies the extraordinary mechanical properties of spider dragline silk.</title>
        <authorList>
            <person name="Kono N."/>
            <person name="Nakamura H."/>
            <person name="Mori M."/>
            <person name="Yoshida Y."/>
            <person name="Ohtoshi R."/>
            <person name="Malay A.D."/>
            <person name="Moran D.A.P."/>
            <person name="Tomita M."/>
            <person name="Numata K."/>
            <person name="Arakawa K."/>
        </authorList>
    </citation>
    <scope>NUCLEOTIDE SEQUENCE</scope>
</reference>
<name>A0A8X6F268_TRICU</name>
<proteinExistence type="predicted"/>
<protein>
    <submittedName>
        <fullName evidence="1">Uncharacterized protein</fullName>
    </submittedName>
</protein>
<organism evidence="1 2">
    <name type="scientific">Trichonephila clavata</name>
    <name type="common">Joro spider</name>
    <name type="synonym">Nephila clavata</name>
    <dbReference type="NCBI Taxonomy" id="2740835"/>
    <lineage>
        <taxon>Eukaryota</taxon>
        <taxon>Metazoa</taxon>
        <taxon>Ecdysozoa</taxon>
        <taxon>Arthropoda</taxon>
        <taxon>Chelicerata</taxon>
        <taxon>Arachnida</taxon>
        <taxon>Araneae</taxon>
        <taxon>Araneomorphae</taxon>
        <taxon>Entelegynae</taxon>
        <taxon>Araneoidea</taxon>
        <taxon>Nephilidae</taxon>
        <taxon>Trichonephila</taxon>
    </lineage>
</organism>
<dbReference type="Proteomes" id="UP000887116">
    <property type="component" value="Unassembled WGS sequence"/>
</dbReference>
<gene>
    <name evidence="1" type="ORF">TNCT_724791</name>
</gene>
<dbReference type="EMBL" id="BMAO01030422">
    <property type="protein sequence ID" value="GFQ67987.1"/>
    <property type="molecule type" value="Genomic_DNA"/>
</dbReference>
<evidence type="ECO:0000313" key="2">
    <source>
        <dbReference type="Proteomes" id="UP000887116"/>
    </source>
</evidence>
<accession>A0A8X6F268</accession>
<comment type="caution">
    <text evidence="1">The sequence shown here is derived from an EMBL/GenBank/DDBJ whole genome shotgun (WGS) entry which is preliminary data.</text>
</comment>
<sequence length="139" mass="15865">MKNLAESLNSFWCVLDDKFGFRFMSICCSTTGEIDGDWPPSGHKENPGLDDGVEFSTLSAQERVVDDAIHYQGLQPLGRFRHNVPHIRRQRRPQLFRRIPFPARVLSTAQIVFLAGECCERDLCALFTDREEHGNITGR</sequence>